<proteinExistence type="predicted"/>
<dbReference type="EMBL" id="DSEE01000317">
    <property type="protein sequence ID" value="HER40425.1"/>
    <property type="molecule type" value="Genomic_DNA"/>
</dbReference>
<sequence length="580" mass="66795">MKKISLLLGIMVLGFSFPAKGQWIPQSPSTDKIVESTPPEQLYVHINSTLFFPGEYLLYKVYTIDGSVGKVKNISQIANVELISETGEQIFLQKVSLENGVGQADFFVPTTVPSGNYKLIAYTNWMRNFGDTFFTQDVVIINPYQAQQKNLLKKRDNFPHFQDSPEFETTRDQRNLMSLNKEVYGNREKVPIEISTGSGNRKGNYSLSVRKVSQLPAIERVTAEQLVNSWQKVGVESNKFFLPEVRGQVLKGRIIPVNGETGARLDDRHISLSLPGEKMFPLIVATDEDGRFFFNLDQKRIKENIFLEILGEGKEDFEIELQKYEPLNFDPSQFSSYSLLPEMQEEILKRSIFNQIENAYFQVKPDTLVSASRDTGFHKSIEVRYDLDDYKRFKTVPETFVEIIGSAWIRRNENGERVFEVRGLGNSINMEQLPMILIDGVLIQEHNDLIELPAQNIKSISIIRKKIFRGPQIFQGAILVQTNDEEFSNFYKKPYITHIQLNRPEIKKKYFHQMYSDVNSEKRIPDYRYQLLWMPKLEINGSGKTIELYTSDVEGEFEVVLEGFTEEGDPVSIRKTFSVQ</sequence>
<dbReference type="AlphaFoldDB" id="A0A7C2M438"/>
<evidence type="ECO:0008006" key="3">
    <source>
        <dbReference type="Google" id="ProtNLM"/>
    </source>
</evidence>
<evidence type="ECO:0000313" key="2">
    <source>
        <dbReference type="EMBL" id="HER40425.1"/>
    </source>
</evidence>
<comment type="caution">
    <text evidence="2">The sequence shown here is derived from an EMBL/GenBank/DDBJ whole genome shotgun (WGS) entry which is preliminary data.</text>
</comment>
<protein>
    <recommendedName>
        <fullName evidence="3">MG2 domain-containing protein</fullName>
    </recommendedName>
</protein>
<organism evidence="2">
    <name type="scientific">Salinimicrobium catena</name>
    <dbReference type="NCBI Taxonomy" id="390640"/>
    <lineage>
        <taxon>Bacteria</taxon>
        <taxon>Pseudomonadati</taxon>
        <taxon>Bacteroidota</taxon>
        <taxon>Flavobacteriia</taxon>
        <taxon>Flavobacteriales</taxon>
        <taxon>Flavobacteriaceae</taxon>
        <taxon>Salinimicrobium</taxon>
    </lineage>
</organism>
<dbReference type="Proteomes" id="UP000885753">
    <property type="component" value="Unassembled WGS sequence"/>
</dbReference>
<name>A0A7C2M438_9FLAO</name>
<evidence type="ECO:0000256" key="1">
    <source>
        <dbReference type="SAM" id="SignalP"/>
    </source>
</evidence>
<gene>
    <name evidence="2" type="ORF">ENO10_04310</name>
</gene>
<feature type="chain" id="PRO_5027990772" description="MG2 domain-containing protein" evidence="1">
    <location>
        <begin position="22"/>
        <end position="580"/>
    </location>
</feature>
<feature type="signal peptide" evidence="1">
    <location>
        <begin position="1"/>
        <end position="21"/>
    </location>
</feature>
<reference evidence="2" key="1">
    <citation type="journal article" date="2020" name="mSystems">
        <title>Genome- and Community-Level Interaction Insights into Carbon Utilization and Element Cycling Functions of Hydrothermarchaeota in Hydrothermal Sediment.</title>
        <authorList>
            <person name="Zhou Z."/>
            <person name="Liu Y."/>
            <person name="Xu W."/>
            <person name="Pan J."/>
            <person name="Luo Z.H."/>
            <person name="Li M."/>
        </authorList>
    </citation>
    <scope>NUCLEOTIDE SEQUENCE [LARGE SCALE GENOMIC DNA]</scope>
    <source>
        <strain evidence="2">SpSt-1235</strain>
    </source>
</reference>
<keyword evidence="1" id="KW-0732">Signal</keyword>
<accession>A0A7C2M438</accession>